<keyword evidence="9" id="KW-0812">Transmembrane</keyword>
<evidence type="ECO:0000256" key="2">
    <source>
        <dbReference type="ARBA" id="ARBA00022490"/>
    </source>
</evidence>
<comment type="similarity">
    <text evidence="8">Belongs to the tRNA(Ile)-lysidine synthase family.</text>
</comment>
<reference evidence="11 12" key="1">
    <citation type="submission" date="2016-11" db="EMBL/GenBank/DDBJ databases">
        <authorList>
            <person name="Jaros S."/>
            <person name="Januszkiewicz K."/>
            <person name="Wedrychowicz H."/>
        </authorList>
    </citation>
    <scope>NUCLEOTIDE SEQUENCE [LARGE SCALE GENOMIC DNA]</scope>
    <source>
        <strain evidence="11 12">DSM 15929</strain>
    </source>
</reference>
<comment type="catalytic activity">
    <reaction evidence="7 8">
        <text>cytidine(34) in tRNA(Ile2) + L-lysine + ATP = lysidine(34) in tRNA(Ile2) + AMP + diphosphate + H(+)</text>
        <dbReference type="Rhea" id="RHEA:43744"/>
        <dbReference type="Rhea" id="RHEA-COMP:10625"/>
        <dbReference type="Rhea" id="RHEA-COMP:10670"/>
        <dbReference type="ChEBI" id="CHEBI:15378"/>
        <dbReference type="ChEBI" id="CHEBI:30616"/>
        <dbReference type="ChEBI" id="CHEBI:32551"/>
        <dbReference type="ChEBI" id="CHEBI:33019"/>
        <dbReference type="ChEBI" id="CHEBI:82748"/>
        <dbReference type="ChEBI" id="CHEBI:83665"/>
        <dbReference type="ChEBI" id="CHEBI:456215"/>
        <dbReference type="EC" id="6.3.4.19"/>
    </reaction>
</comment>
<dbReference type="GO" id="GO:0005737">
    <property type="term" value="C:cytoplasm"/>
    <property type="evidence" value="ECO:0007669"/>
    <property type="project" value="UniProtKB-SubCell"/>
</dbReference>
<sequence>MINKVKQYIKKYKMLEKGDQIIVGVSGGADSVCLFHVLLELQREYGLTLYVIHVNHGIRGEEALRDEEHVRELCKKENVSFTSVHKDIPALAKEGRMSLEEAGRKVRYEVFNQYLIAYKCNKIAIAHNKNDNAETILFHMFRGSALAGLTGISPIRDKLIRPLLCLERQEIEEYLQEKGISFLNDSTNFTLDYSRNKIRLGILKEAREINRGAVSHIAKAGESLKEIQEFIEKSTQKAMEGILIKEENNSLLLKAEELKAEDAVIQKEVVRKALYLLGESLKDIEAVHVAAVLELLDKQAGRRVNLPYGITAVREYRHIELLIEKKDRKEEAFAADSDIAEWELIIPGVTPLPRRGKKLYGAEISSAGEEKGLPGAVTSAAGEEKGLLEAGTSPAVEANTLTGTGKNRPFLGKSLIATILNYKKNMIIPESICTKWFDYDKIKDTVLIRFRKQGDYLCIDKQGGTKKLKAFFIDEKVPRQERDVLPLLADGSHIMWVIGGRISEAYKVDENTRRILQIKLTEEEENE</sequence>
<comment type="domain">
    <text evidence="8">The N-terminal region contains the highly conserved SGGXDS motif, predicted to be a P-loop motif involved in ATP binding.</text>
</comment>
<dbReference type="PANTHER" id="PTHR43033:SF1">
    <property type="entry name" value="TRNA(ILE)-LYSIDINE SYNTHASE-RELATED"/>
    <property type="match status" value="1"/>
</dbReference>
<dbReference type="GO" id="GO:0006400">
    <property type="term" value="P:tRNA modification"/>
    <property type="evidence" value="ECO:0007669"/>
    <property type="project" value="UniProtKB-UniRule"/>
</dbReference>
<dbReference type="NCBIfam" id="TIGR02432">
    <property type="entry name" value="lysidine_TilS_N"/>
    <property type="match status" value="1"/>
</dbReference>
<name>A0A1M7BS00_9FIRM</name>
<keyword evidence="6 8" id="KW-0067">ATP-binding</keyword>
<keyword evidence="9" id="KW-0472">Membrane</keyword>
<keyword evidence="2 8" id="KW-0963">Cytoplasm</keyword>
<dbReference type="NCBIfam" id="TIGR02433">
    <property type="entry name" value="lysidine_TilS_C"/>
    <property type="match status" value="1"/>
</dbReference>
<evidence type="ECO:0000256" key="6">
    <source>
        <dbReference type="ARBA" id="ARBA00022840"/>
    </source>
</evidence>
<evidence type="ECO:0000313" key="11">
    <source>
        <dbReference type="EMBL" id="SHL57703.1"/>
    </source>
</evidence>
<comment type="subcellular location">
    <subcellularLocation>
        <location evidence="1 8">Cytoplasm</location>
    </subcellularLocation>
</comment>
<dbReference type="InterPro" id="IPR012094">
    <property type="entry name" value="tRNA_Ile_lys_synt"/>
</dbReference>
<keyword evidence="9" id="KW-1133">Transmembrane helix</keyword>
<evidence type="ECO:0000259" key="10">
    <source>
        <dbReference type="SMART" id="SM00977"/>
    </source>
</evidence>
<gene>
    <name evidence="8" type="primary">tilS</name>
    <name evidence="11" type="ORF">SAMN02745136_05231</name>
</gene>
<evidence type="ECO:0000256" key="3">
    <source>
        <dbReference type="ARBA" id="ARBA00022598"/>
    </source>
</evidence>
<dbReference type="InterPro" id="IPR011063">
    <property type="entry name" value="TilS/TtcA_N"/>
</dbReference>
<dbReference type="Proteomes" id="UP000184386">
    <property type="component" value="Unassembled WGS sequence"/>
</dbReference>
<evidence type="ECO:0000256" key="5">
    <source>
        <dbReference type="ARBA" id="ARBA00022741"/>
    </source>
</evidence>
<dbReference type="HAMAP" id="MF_01161">
    <property type="entry name" value="tRNA_Ile_lys_synt"/>
    <property type="match status" value="1"/>
</dbReference>
<dbReference type="Gene3D" id="3.40.50.620">
    <property type="entry name" value="HUPs"/>
    <property type="match status" value="1"/>
</dbReference>
<proteinExistence type="inferred from homology"/>
<dbReference type="InterPro" id="IPR014729">
    <property type="entry name" value="Rossmann-like_a/b/a_fold"/>
</dbReference>
<accession>A0A1M7BS00</accession>
<keyword evidence="12" id="KW-1185">Reference proteome</keyword>
<dbReference type="RefSeq" id="WP_073280133.1">
    <property type="nucleotide sequence ID" value="NZ_FRAC01000038.1"/>
</dbReference>
<dbReference type="InterPro" id="IPR012795">
    <property type="entry name" value="tRNA_Ile_lys_synt_N"/>
</dbReference>
<keyword evidence="5 8" id="KW-0547">Nucleotide-binding</keyword>
<dbReference type="AlphaFoldDB" id="A0A1M7BS00"/>
<evidence type="ECO:0000256" key="1">
    <source>
        <dbReference type="ARBA" id="ARBA00004496"/>
    </source>
</evidence>
<dbReference type="STRING" id="1121322.SAMN02745136_05231"/>
<feature type="transmembrane region" description="Helical" evidence="9">
    <location>
        <begin position="21"/>
        <end position="39"/>
    </location>
</feature>
<dbReference type="PANTHER" id="PTHR43033">
    <property type="entry name" value="TRNA(ILE)-LYSIDINE SYNTHASE-RELATED"/>
    <property type="match status" value="1"/>
</dbReference>
<evidence type="ECO:0000256" key="8">
    <source>
        <dbReference type="HAMAP-Rule" id="MF_01161"/>
    </source>
</evidence>
<dbReference type="InterPro" id="IPR015262">
    <property type="entry name" value="tRNA_Ile_lys_synt_subst-bd"/>
</dbReference>
<dbReference type="Pfam" id="PF09179">
    <property type="entry name" value="TilS"/>
    <property type="match status" value="1"/>
</dbReference>
<keyword evidence="3 8" id="KW-0436">Ligase</keyword>
<dbReference type="CDD" id="cd01992">
    <property type="entry name" value="TilS_N"/>
    <property type="match status" value="1"/>
</dbReference>
<feature type="binding site" evidence="8">
    <location>
        <begin position="26"/>
        <end position="31"/>
    </location>
    <ligand>
        <name>ATP</name>
        <dbReference type="ChEBI" id="CHEBI:30616"/>
    </ligand>
</feature>
<dbReference type="EC" id="6.3.4.19" evidence="8"/>
<dbReference type="Pfam" id="PF11734">
    <property type="entry name" value="TilS_C"/>
    <property type="match status" value="1"/>
</dbReference>
<dbReference type="OrthoDB" id="9807403at2"/>
<evidence type="ECO:0000256" key="9">
    <source>
        <dbReference type="SAM" id="Phobius"/>
    </source>
</evidence>
<dbReference type="SUPFAM" id="SSF82829">
    <property type="entry name" value="MesJ substrate recognition domain-like"/>
    <property type="match status" value="1"/>
</dbReference>
<dbReference type="GO" id="GO:0032267">
    <property type="term" value="F:tRNA(Ile)-lysidine synthase activity"/>
    <property type="evidence" value="ECO:0007669"/>
    <property type="project" value="UniProtKB-EC"/>
</dbReference>
<dbReference type="GO" id="GO:0005524">
    <property type="term" value="F:ATP binding"/>
    <property type="evidence" value="ECO:0007669"/>
    <property type="project" value="UniProtKB-UniRule"/>
</dbReference>
<organism evidence="11 12">
    <name type="scientific">Anaerocolumna jejuensis DSM 15929</name>
    <dbReference type="NCBI Taxonomy" id="1121322"/>
    <lineage>
        <taxon>Bacteria</taxon>
        <taxon>Bacillati</taxon>
        <taxon>Bacillota</taxon>
        <taxon>Clostridia</taxon>
        <taxon>Lachnospirales</taxon>
        <taxon>Lachnospiraceae</taxon>
        <taxon>Anaerocolumna</taxon>
    </lineage>
</organism>
<dbReference type="EMBL" id="FRAC01000038">
    <property type="protein sequence ID" value="SHL57703.1"/>
    <property type="molecule type" value="Genomic_DNA"/>
</dbReference>
<dbReference type="SMART" id="SM00977">
    <property type="entry name" value="TilS_C"/>
    <property type="match status" value="1"/>
</dbReference>
<keyword evidence="4 8" id="KW-0819">tRNA processing</keyword>
<dbReference type="Pfam" id="PF01171">
    <property type="entry name" value="ATP_bind_3"/>
    <property type="match status" value="1"/>
</dbReference>
<dbReference type="SUPFAM" id="SSF52402">
    <property type="entry name" value="Adenine nucleotide alpha hydrolases-like"/>
    <property type="match status" value="1"/>
</dbReference>
<dbReference type="SUPFAM" id="SSF56037">
    <property type="entry name" value="PheT/TilS domain"/>
    <property type="match status" value="1"/>
</dbReference>
<feature type="domain" description="Lysidine-tRNA(Ile) synthetase C-terminal" evidence="10">
    <location>
        <begin position="446"/>
        <end position="518"/>
    </location>
</feature>
<evidence type="ECO:0000256" key="4">
    <source>
        <dbReference type="ARBA" id="ARBA00022694"/>
    </source>
</evidence>
<evidence type="ECO:0000313" key="12">
    <source>
        <dbReference type="Proteomes" id="UP000184386"/>
    </source>
</evidence>
<dbReference type="Gene3D" id="1.20.59.20">
    <property type="match status" value="1"/>
</dbReference>
<protein>
    <recommendedName>
        <fullName evidence="8">tRNA(Ile)-lysidine synthase</fullName>
        <ecNumber evidence="8">6.3.4.19</ecNumber>
    </recommendedName>
    <alternativeName>
        <fullName evidence="8">tRNA(Ile)-2-lysyl-cytidine synthase</fullName>
    </alternativeName>
    <alternativeName>
        <fullName evidence="8">tRNA(Ile)-lysidine synthetase</fullName>
    </alternativeName>
</protein>
<evidence type="ECO:0000256" key="7">
    <source>
        <dbReference type="ARBA" id="ARBA00048539"/>
    </source>
</evidence>
<comment type="function">
    <text evidence="8">Ligates lysine onto the cytidine present at position 34 of the AUA codon-specific tRNA(Ile) that contains the anticodon CAU, in an ATP-dependent manner. Cytidine is converted to lysidine, thus changing the amino acid specificity of the tRNA from methionine to isoleucine.</text>
</comment>
<dbReference type="InterPro" id="IPR012796">
    <property type="entry name" value="Lysidine-tRNA-synth_C"/>
</dbReference>